<keyword evidence="1" id="KW-0812">Transmembrane</keyword>
<accession>A0A0N1INV2</accession>
<evidence type="ECO:0000313" key="3">
    <source>
        <dbReference type="EMBL" id="KPJ12136.1"/>
    </source>
</evidence>
<evidence type="ECO:0000256" key="1">
    <source>
        <dbReference type="SAM" id="Phobius"/>
    </source>
</evidence>
<proteinExistence type="predicted"/>
<dbReference type="SUPFAM" id="SSF46565">
    <property type="entry name" value="Chaperone J-domain"/>
    <property type="match status" value="1"/>
</dbReference>
<dbReference type="SMART" id="SM00271">
    <property type="entry name" value="DnaJ"/>
    <property type="match status" value="1"/>
</dbReference>
<reference evidence="3 4" key="1">
    <citation type="journal article" date="2015" name="Nat. Commun.">
        <title>Outbred genome sequencing and CRISPR/Cas9 gene editing in butterflies.</title>
        <authorList>
            <person name="Li X."/>
            <person name="Fan D."/>
            <person name="Zhang W."/>
            <person name="Liu G."/>
            <person name="Zhang L."/>
            <person name="Zhao L."/>
            <person name="Fang X."/>
            <person name="Chen L."/>
            <person name="Dong Y."/>
            <person name="Chen Y."/>
            <person name="Ding Y."/>
            <person name="Zhao R."/>
            <person name="Feng M."/>
            <person name="Zhu Y."/>
            <person name="Feng Y."/>
            <person name="Jiang X."/>
            <person name="Zhu D."/>
            <person name="Xiang H."/>
            <person name="Feng X."/>
            <person name="Li S."/>
            <person name="Wang J."/>
            <person name="Zhang G."/>
            <person name="Kronforst M.R."/>
            <person name="Wang W."/>
        </authorList>
    </citation>
    <scope>NUCLEOTIDE SEQUENCE [LARGE SCALE GENOMIC DNA]</scope>
    <source>
        <strain evidence="3">Ya'a_city_454_Pm</strain>
        <tissue evidence="3">Whole body</tissue>
    </source>
</reference>
<dbReference type="InParanoid" id="A0A0N1INV2"/>
<dbReference type="InterPro" id="IPR052763">
    <property type="entry name" value="DnaJ_C4"/>
</dbReference>
<dbReference type="InterPro" id="IPR036869">
    <property type="entry name" value="J_dom_sf"/>
</dbReference>
<organism evidence="3 4">
    <name type="scientific">Papilio machaon</name>
    <name type="common">Old World swallowtail butterfly</name>
    <dbReference type="NCBI Taxonomy" id="76193"/>
    <lineage>
        <taxon>Eukaryota</taxon>
        <taxon>Metazoa</taxon>
        <taxon>Ecdysozoa</taxon>
        <taxon>Arthropoda</taxon>
        <taxon>Hexapoda</taxon>
        <taxon>Insecta</taxon>
        <taxon>Pterygota</taxon>
        <taxon>Neoptera</taxon>
        <taxon>Endopterygota</taxon>
        <taxon>Lepidoptera</taxon>
        <taxon>Glossata</taxon>
        <taxon>Ditrysia</taxon>
        <taxon>Papilionoidea</taxon>
        <taxon>Papilionidae</taxon>
        <taxon>Papilioninae</taxon>
        <taxon>Papilio</taxon>
    </lineage>
</organism>
<dbReference type="PANTHER" id="PTHR44825:SF1">
    <property type="entry name" value="DNAJ HOMOLOG SUBFAMILY C MEMBER 4"/>
    <property type="match status" value="1"/>
</dbReference>
<evidence type="ECO:0000313" key="4">
    <source>
        <dbReference type="Proteomes" id="UP000053240"/>
    </source>
</evidence>
<dbReference type="FunCoup" id="A0A0N1INV2">
    <property type="interactions" value="36"/>
</dbReference>
<dbReference type="AlphaFoldDB" id="A0A0N1INV2"/>
<dbReference type="Proteomes" id="UP000053240">
    <property type="component" value="Unassembled WGS sequence"/>
</dbReference>
<dbReference type="PRINTS" id="PR00625">
    <property type="entry name" value="JDOMAIN"/>
</dbReference>
<dbReference type="CDD" id="cd06257">
    <property type="entry name" value="DnaJ"/>
    <property type="match status" value="1"/>
</dbReference>
<evidence type="ECO:0000259" key="2">
    <source>
        <dbReference type="PROSITE" id="PS50076"/>
    </source>
</evidence>
<name>A0A0N1INV2_PAPMA</name>
<keyword evidence="1" id="KW-0472">Membrane</keyword>
<feature type="domain" description="J" evidence="2">
    <location>
        <begin position="25"/>
        <end position="89"/>
    </location>
</feature>
<sequence length="283" mass="32258">MFLLKRPDLKVIYACTRLYSFGRRSHYDVLNLRKNCTDKEIKDAYIKLSKQYHPDKNKNARAQEQFVQVQEAYNVLSKPGSRAQYDSTIDIDLNSGYVYRTHVAYNSRNNPYYGFTQQTSKTRTDPNSYYGVKGVKKLPNTAIIVLCFGIAFVGVLLQFIVIRNSYLSHRRQIQERSMMCGDELDKVRAAAQGRSNEMQTRIMLEKIVAASNPTAATASLGQALANDKNRCNNVKENGSDCLVCAPKGNDITYAEVWTRLIYKHSDDFSLVVNSFEGQPFVQR</sequence>
<dbReference type="Gene3D" id="1.10.287.110">
    <property type="entry name" value="DnaJ domain"/>
    <property type="match status" value="1"/>
</dbReference>
<protein>
    <submittedName>
        <fullName evidence="3">DnaJ-like protein 60</fullName>
    </submittedName>
</protein>
<keyword evidence="1" id="KW-1133">Transmembrane helix</keyword>
<dbReference type="EMBL" id="KQ460813">
    <property type="protein sequence ID" value="KPJ12136.1"/>
    <property type="molecule type" value="Genomic_DNA"/>
</dbReference>
<keyword evidence="4" id="KW-1185">Reference proteome</keyword>
<dbReference type="PANTHER" id="PTHR44825">
    <property type="match status" value="1"/>
</dbReference>
<dbReference type="STRING" id="76193.A0A0N1INV2"/>
<dbReference type="Pfam" id="PF00226">
    <property type="entry name" value="DnaJ"/>
    <property type="match status" value="1"/>
</dbReference>
<gene>
    <name evidence="3" type="ORF">RR48_03883</name>
</gene>
<dbReference type="PROSITE" id="PS50076">
    <property type="entry name" value="DNAJ_2"/>
    <property type="match status" value="1"/>
</dbReference>
<dbReference type="InterPro" id="IPR001623">
    <property type="entry name" value="DnaJ_domain"/>
</dbReference>
<feature type="transmembrane region" description="Helical" evidence="1">
    <location>
        <begin position="142"/>
        <end position="162"/>
    </location>
</feature>